<comment type="subunit">
    <text evidence="4">UreD, UreF and UreG form a complex that acts as a GTP-hydrolysis-dependent molecular chaperone, activating the urease apoprotein by helping to assemble the nickel containing metallocenter of UreC. The UreE protein probably delivers the nickel.</text>
</comment>
<accession>A0A329X1S8</accession>
<organism evidence="6 7">
    <name type="scientific">Photorhabdus bodei</name>
    <dbReference type="NCBI Taxonomy" id="2029681"/>
    <lineage>
        <taxon>Bacteria</taxon>
        <taxon>Pseudomonadati</taxon>
        <taxon>Pseudomonadota</taxon>
        <taxon>Gammaproteobacteria</taxon>
        <taxon>Enterobacterales</taxon>
        <taxon>Morganellaceae</taxon>
        <taxon>Photorhabdus</taxon>
    </lineage>
</organism>
<comment type="function">
    <text evidence="4">Required for maturation of urease via the functional incorporation of the urease nickel metallocenter.</text>
</comment>
<dbReference type="HAMAP" id="MF_01384">
    <property type="entry name" value="UreD"/>
    <property type="match status" value="1"/>
</dbReference>
<evidence type="ECO:0000313" key="8">
    <source>
        <dbReference type="Proteomes" id="UP000466619"/>
    </source>
</evidence>
<dbReference type="Pfam" id="PF01774">
    <property type="entry name" value="UreD"/>
    <property type="match status" value="1"/>
</dbReference>
<comment type="similarity">
    <text evidence="1 4">Belongs to the UreD family.</text>
</comment>
<keyword evidence="2 4" id="KW-0996">Nickel insertion</keyword>
<evidence type="ECO:0000313" key="6">
    <source>
        <dbReference type="EMBL" id="RAX10894.1"/>
    </source>
</evidence>
<evidence type="ECO:0000313" key="5">
    <source>
        <dbReference type="EMBL" id="NDL03438.1"/>
    </source>
</evidence>
<sequence length="325" mass="36216">MTSTSSPQNIGEVIGEVYQRANNLGANAPELALFQDEPPQMASGDIGKSGYLQLGFARRGDRSILAQMKRRVPYLVQRALYWDEALPQMPCVFMISTSGCILQGDRLALDIHVAPEAFGHVTTQSATKIHSMVNNYAAQVQTIQIEQGGYLEMMPDPVIPHSGSRFITDTQITIHSTATLIYSEIIMSGRKYHPADQGFKFDVYSSRITATDFDGKILFAERYVLEPKKQPLNSVGVMGPFHVFGNVILLTPQVHHDRILARMTPQYDAETGIASGTSRLPNQCGLIFKVLGKETYQVKAGVRLFWRIAREEILGVTLPEPFIWR</sequence>
<evidence type="ECO:0000256" key="2">
    <source>
        <dbReference type="ARBA" id="ARBA00022988"/>
    </source>
</evidence>
<dbReference type="GO" id="GO:0005737">
    <property type="term" value="C:cytoplasm"/>
    <property type="evidence" value="ECO:0007669"/>
    <property type="project" value="UniProtKB-SubCell"/>
</dbReference>
<reference evidence="6" key="1">
    <citation type="submission" date="2017-08" db="EMBL/GenBank/DDBJ databases">
        <authorList>
            <person name="de Groot N.N."/>
        </authorList>
    </citation>
    <scope>NUCLEOTIDE SEQUENCE</scope>
    <source>
        <strain evidence="6">LJ24-63</strain>
    </source>
</reference>
<evidence type="ECO:0000256" key="4">
    <source>
        <dbReference type="HAMAP-Rule" id="MF_01384"/>
    </source>
</evidence>
<reference evidence="5 8" key="3">
    <citation type="submission" date="2019-12" db="EMBL/GenBank/DDBJ databases">
        <title>Engineering Photorhabdus to improve their lethality against agricultural pests.</title>
        <authorList>
            <person name="Machado R.A.R."/>
        </authorList>
    </citation>
    <scope>NUCLEOTIDE SEQUENCE [LARGE SCALE GENOMIC DNA]</scope>
    <source>
        <strain evidence="5 8">M-CN4</strain>
    </source>
</reference>
<keyword evidence="4" id="KW-0963">Cytoplasm</keyword>
<comment type="subcellular location">
    <subcellularLocation>
        <location evidence="4">Cytoplasm</location>
    </subcellularLocation>
</comment>
<comment type="caution">
    <text evidence="6">The sequence shown here is derived from an EMBL/GenBank/DDBJ whole genome shotgun (WGS) entry which is preliminary data.</text>
</comment>
<dbReference type="PANTHER" id="PTHR33643:SF1">
    <property type="entry name" value="UREASE ACCESSORY PROTEIN D"/>
    <property type="match status" value="1"/>
</dbReference>
<keyword evidence="3 4" id="KW-0143">Chaperone</keyword>
<keyword evidence="8" id="KW-1185">Reference proteome</keyword>
<dbReference type="Proteomes" id="UP000466619">
    <property type="component" value="Unassembled WGS sequence"/>
</dbReference>
<evidence type="ECO:0000313" key="7">
    <source>
        <dbReference type="Proteomes" id="UP000250919"/>
    </source>
</evidence>
<name>A0A329X1S8_9GAMM</name>
<dbReference type="AlphaFoldDB" id="A0A329X1S8"/>
<proteinExistence type="inferred from homology"/>
<gene>
    <name evidence="4" type="primary">ureD</name>
    <name evidence="6" type="ORF">CKY02_14430</name>
    <name evidence="5" type="ORF">GPY48_09425</name>
</gene>
<dbReference type="EMBL" id="NSCM01000026">
    <property type="protein sequence ID" value="RAX10894.1"/>
    <property type="molecule type" value="Genomic_DNA"/>
</dbReference>
<evidence type="ECO:0000256" key="1">
    <source>
        <dbReference type="ARBA" id="ARBA00007177"/>
    </source>
</evidence>
<protein>
    <recommendedName>
        <fullName evidence="4">Urease accessory protein UreD</fullName>
    </recommendedName>
</protein>
<dbReference type="InterPro" id="IPR002669">
    <property type="entry name" value="UreD"/>
</dbReference>
<dbReference type="RefSeq" id="WP_112895839.1">
    <property type="nucleotide sequence ID" value="NZ_CAWNYH010000026.1"/>
</dbReference>
<dbReference type="GO" id="GO:0016151">
    <property type="term" value="F:nickel cation binding"/>
    <property type="evidence" value="ECO:0007669"/>
    <property type="project" value="UniProtKB-UniRule"/>
</dbReference>
<dbReference type="EMBL" id="WSFC01000016">
    <property type="protein sequence ID" value="NDL03438.1"/>
    <property type="molecule type" value="Genomic_DNA"/>
</dbReference>
<dbReference type="Proteomes" id="UP000250919">
    <property type="component" value="Unassembled WGS sequence"/>
</dbReference>
<dbReference type="PANTHER" id="PTHR33643">
    <property type="entry name" value="UREASE ACCESSORY PROTEIN D"/>
    <property type="match status" value="1"/>
</dbReference>
<dbReference type="GeneID" id="88807040"/>
<evidence type="ECO:0000256" key="3">
    <source>
        <dbReference type="ARBA" id="ARBA00023186"/>
    </source>
</evidence>
<reference evidence="6 7" key="2">
    <citation type="journal article" date="2018" name="Int. J. Syst. Evol. Microbiol.">
        <title>Whole-genome-based revisit of Photorhabdus phylogeny: proposal for the elevation of most Photorhabdus subspecies to the species level and description of one novel species Photorhabdus bodei sp. nov., and one novel subspecies Photorhabdus laumondii subsp. clarkei subsp. nov.</title>
        <authorList>
            <person name="Machado R.A.R."/>
            <person name="Wuthrich D."/>
            <person name="Kuhnert P."/>
            <person name="Arce C.C.M."/>
            <person name="Thonen L."/>
            <person name="Ruiz C."/>
            <person name="Zhang X."/>
            <person name="Robert C.A.M."/>
            <person name="Karimi J."/>
            <person name="Kamali S."/>
            <person name="Ma J."/>
            <person name="Bruggmann R."/>
            <person name="Erb M."/>
        </authorList>
    </citation>
    <scope>NUCLEOTIDE SEQUENCE [LARGE SCALE GENOMIC DNA]</scope>
    <source>
        <strain evidence="6 7">LJ24-63</strain>
    </source>
</reference>